<dbReference type="GO" id="GO:0019693">
    <property type="term" value="P:ribose phosphate metabolic process"/>
    <property type="evidence" value="ECO:0007669"/>
    <property type="project" value="TreeGrafter"/>
</dbReference>
<keyword evidence="5" id="KW-1185">Reference proteome</keyword>
<name>A0A0L0W7Z6_GOTPU</name>
<dbReference type="InterPro" id="IPR020084">
    <property type="entry name" value="NUDIX_hydrolase_CS"/>
</dbReference>
<dbReference type="EMBL" id="LGSS01000017">
    <property type="protein sequence ID" value="KNF07420.1"/>
    <property type="molecule type" value="Genomic_DNA"/>
</dbReference>
<dbReference type="InterPro" id="IPR015797">
    <property type="entry name" value="NUDIX_hydrolase-like_dom_sf"/>
</dbReference>
<dbReference type="InterPro" id="IPR000086">
    <property type="entry name" value="NUDIX_hydrolase_dom"/>
</dbReference>
<dbReference type="PATRIC" id="fig|1503.3.peg.724"/>
<evidence type="ECO:0000259" key="3">
    <source>
        <dbReference type="PROSITE" id="PS51462"/>
    </source>
</evidence>
<comment type="caution">
    <text evidence="4">The sequence shown here is derived from an EMBL/GenBank/DDBJ whole genome shotgun (WGS) entry which is preliminary data.</text>
</comment>
<dbReference type="FunFam" id="3.90.79.10:FF:000024">
    <property type="entry name" value="ADP-ribose pyrophosphatase"/>
    <property type="match status" value="1"/>
</dbReference>
<comment type="cofactor">
    <cofactor evidence="1">
        <name>Mg(2+)</name>
        <dbReference type="ChEBI" id="CHEBI:18420"/>
    </cofactor>
</comment>
<evidence type="ECO:0000256" key="1">
    <source>
        <dbReference type="ARBA" id="ARBA00001946"/>
    </source>
</evidence>
<dbReference type="GO" id="GO:0006753">
    <property type="term" value="P:nucleoside phosphate metabolic process"/>
    <property type="evidence" value="ECO:0007669"/>
    <property type="project" value="TreeGrafter"/>
</dbReference>
<dbReference type="Proteomes" id="UP000037267">
    <property type="component" value="Unassembled WGS sequence"/>
</dbReference>
<accession>A0A0L0W7Z6</accession>
<sequence length="180" mass="20274">MGYEEKTMKSEKIYDGKVLSLRIDTVELPDKKYSKREIIEHPGAVAVIPVTEEDEIVLVNQFRKAVESELLELPAGKLEHGEEPIQCAARELKEETGYESSQLEFVSEFYTSPGFCNEKIFLYIAKGLIEGEATPDDGEYIDIKKIKIKDLDKIIAEGKIIDAKTLIGALTVKSQYTDLK</sequence>
<evidence type="ECO:0000313" key="4">
    <source>
        <dbReference type="EMBL" id="KNF07420.1"/>
    </source>
</evidence>
<organism evidence="4 5">
    <name type="scientific">Gottschalkia purinilytica</name>
    <name type="common">Clostridium purinilyticum</name>
    <dbReference type="NCBI Taxonomy" id="1503"/>
    <lineage>
        <taxon>Bacteria</taxon>
        <taxon>Bacillati</taxon>
        <taxon>Bacillota</taxon>
        <taxon>Tissierellia</taxon>
        <taxon>Tissierellales</taxon>
        <taxon>Gottschalkiaceae</taxon>
        <taxon>Gottschalkia</taxon>
    </lineage>
</organism>
<keyword evidence="2 4" id="KW-0378">Hydrolase</keyword>
<dbReference type="OrthoDB" id="9806150at2"/>
<dbReference type="PANTHER" id="PTHR11839">
    <property type="entry name" value="UDP/ADP-SUGAR PYROPHOSPHATASE"/>
    <property type="match status" value="1"/>
</dbReference>
<evidence type="ECO:0000313" key="5">
    <source>
        <dbReference type="Proteomes" id="UP000037267"/>
    </source>
</evidence>
<protein>
    <submittedName>
        <fullName evidence="4">ADP-ribose pyrophosphatase NudF</fullName>
        <ecNumber evidence="4">3.6.1.13</ecNumber>
    </submittedName>
</protein>
<dbReference type="GO" id="GO:0047631">
    <property type="term" value="F:ADP-ribose diphosphatase activity"/>
    <property type="evidence" value="ECO:0007669"/>
    <property type="project" value="UniProtKB-EC"/>
</dbReference>
<dbReference type="GO" id="GO:0005829">
    <property type="term" value="C:cytosol"/>
    <property type="evidence" value="ECO:0007669"/>
    <property type="project" value="TreeGrafter"/>
</dbReference>
<dbReference type="EC" id="3.6.1.13" evidence="4"/>
<dbReference type="STRING" id="1503.CLPU_17c00450"/>
<dbReference type="Gene3D" id="3.90.79.10">
    <property type="entry name" value="Nucleoside Triphosphate Pyrophosphohydrolase"/>
    <property type="match status" value="1"/>
</dbReference>
<dbReference type="PROSITE" id="PS51462">
    <property type="entry name" value="NUDIX"/>
    <property type="match status" value="1"/>
</dbReference>
<dbReference type="Pfam" id="PF00293">
    <property type="entry name" value="NUDIX"/>
    <property type="match status" value="1"/>
</dbReference>
<dbReference type="RefSeq" id="WP_050356259.1">
    <property type="nucleotide sequence ID" value="NZ_LGSS01000017.1"/>
</dbReference>
<gene>
    <name evidence="4" type="primary">nudF</name>
    <name evidence="4" type="ORF">CLPU_17c00450</name>
</gene>
<feature type="domain" description="Nudix hydrolase" evidence="3">
    <location>
        <begin position="40"/>
        <end position="168"/>
    </location>
</feature>
<dbReference type="PANTHER" id="PTHR11839:SF18">
    <property type="entry name" value="NUDIX HYDROLASE DOMAIN-CONTAINING PROTEIN"/>
    <property type="match status" value="1"/>
</dbReference>
<evidence type="ECO:0000256" key="2">
    <source>
        <dbReference type="ARBA" id="ARBA00022801"/>
    </source>
</evidence>
<dbReference type="PROSITE" id="PS00893">
    <property type="entry name" value="NUDIX_BOX"/>
    <property type="match status" value="1"/>
</dbReference>
<dbReference type="AlphaFoldDB" id="A0A0L0W7Z6"/>
<proteinExistence type="predicted"/>
<reference evidence="5" key="1">
    <citation type="submission" date="2015-07" db="EMBL/GenBank/DDBJ databases">
        <title>Draft genome sequence of the purine-degrading Gottschalkia purinilyticum DSM 1384 (formerly Clostridium purinilyticum).</title>
        <authorList>
            <person name="Poehlein A."/>
            <person name="Schiel-Bengelsdorf B."/>
            <person name="Bengelsdorf F.R."/>
            <person name="Daniel R."/>
            <person name="Duerre P."/>
        </authorList>
    </citation>
    <scope>NUCLEOTIDE SEQUENCE [LARGE SCALE GENOMIC DNA]</scope>
    <source>
        <strain evidence="5">DSM 1384</strain>
    </source>
</reference>
<dbReference type="SUPFAM" id="SSF55811">
    <property type="entry name" value="Nudix"/>
    <property type="match status" value="1"/>
</dbReference>